<keyword evidence="3" id="KW-1185">Reference proteome</keyword>
<reference evidence="2 3" key="1">
    <citation type="submission" date="2023-08" db="EMBL/GenBank/DDBJ databases">
        <title>Draft genome sequence of Algoriphagus confluentis.</title>
        <authorList>
            <person name="Takatani N."/>
            <person name="Hosokawa M."/>
            <person name="Sawabe T."/>
        </authorList>
    </citation>
    <scope>NUCLEOTIDE SEQUENCE [LARGE SCALE GENOMIC DNA]</scope>
    <source>
        <strain evidence="2 3">NBRC 111222</strain>
    </source>
</reference>
<accession>A0ABQ6PUU2</accession>
<feature type="chain" id="PRO_5045199043" description="Lipoprotein" evidence="1">
    <location>
        <begin position="19"/>
        <end position="185"/>
    </location>
</feature>
<dbReference type="Proteomes" id="UP001338309">
    <property type="component" value="Unassembled WGS sequence"/>
</dbReference>
<evidence type="ECO:0000256" key="1">
    <source>
        <dbReference type="SAM" id="SignalP"/>
    </source>
</evidence>
<keyword evidence="1" id="KW-0732">Signal</keyword>
<gene>
    <name evidence="2" type="ORF">Aconfl_40400</name>
</gene>
<dbReference type="RefSeq" id="WP_338226160.1">
    <property type="nucleotide sequence ID" value="NZ_BTPD01000018.1"/>
</dbReference>
<evidence type="ECO:0000313" key="3">
    <source>
        <dbReference type="Proteomes" id="UP001338309"/>
    </source>
</evidence>
<evidence type="ECO:0000313" key="2">
    <source>
        <dbReference type="EMBL" id="GMQ31396.1"/>
    </source>
</evidence>
<dbReference type="PROSITE" id="PS51257">
    <property type="entry name" value="PROKAR_LIPOPROTEIN"/>
    <property type="match status" value="1"/>
</dbReference>
<dbReference type="EMBL" id="BTPD01000018">
    <property type="protein sequence ID" value="GMQ31396.1"/>
    <property type="molecule type" value="Genomic_DNA"/>
</dbReference>
<feature type="signal peptide" evidence="1">
    <location>
        <begin position="1"/>
        <end position="18"/>
    </location>
</feature>
<organism evidence="2 3">
    <name type="scientific">Algoriphagus confluentis</name>
    <dbReference type="NCBI Taxonomy" id="1697556"/>
    <lineage>
        <taxon>Bacteria</taxon>
        <taxon>Pseudomonadati</taxon>
        <taxon>Bacteroidota</taxon>
        <taxon>Cytophagia</taxon>
        <taxon>Cytophagales</taxon>
        <taxon>Cyclobacteriaceae</taxon>
        <taxon>Algoriphagus</taxon>
    </lineage>
</organism>
<proteinExistence type="predicted"/>
<evidence type="ECO:0008006" key="4">
    <source>
        <dbReference type="Google" id="ProtNLM"/>
    </source>
</evidence>
<name>A0ABQ6PUU2_9BACT</name>
<comment type="caution">
    <text evidence="2">The sequence shown here is derived from an EMBL/GenBank/DDBJ whole genome shotgun (WGS) entry which is preliminary data.</text>
</comment>
<protein>
    <recommendedName>
        <fullName evidence="4">Lipoprotein</fullName>
    </recommendedName>
</protein>
<sequence>MKVKFAHLIILLIVGCLACDSARKEVKMEKLPYFDLKGFMDLEVAKLDGVSVSKVSRINGNEKSAEVTLSSQEWKEEFQAFYEADINKPSLALSYSTNAYFEYLIHALLPDEKGNVKEIKIKYNKDYPSSITFKMKNENLFFSTATSGEFYLNQVTQKLDHYTIETTQKVVFMKPTNIKISGVVR</sequence>